<evidence type="ECO:0000313" key="3">
    <source>
        <dbReference type="Proteomes" id="UP001482620"/>
    </source>
</evidence>
<evidence type="ECO:0000256" key="1">
    <source>
        <dbReference type="SAM" id="MobiDB-lite"/>
    </source>
</evidence>
<feature type="region of interest" description="Disordered" evidence="1">
    <location>
        <begin position="1"/>
        <end position="129"/>
    </location>
</feature>
<protein>
    <submittedName>
        <fullName evidence="2">Uncharacterized protein</fullName>
    </submittedName>
</protein>
<reference evidence="2 3" key="1">
    <citation type="submission" date="2021-06" db="EMBL/GenBank/DDBJ databases">
        <authorList>
            <person name="Palmer J.M."/>
        </authorList>
    </citation>
    <scope>NUCLEOTIDE SEQUENCE [LARGE SCALE GENOMIC DNA]</scope>
    <source>
        <strain evidence="3">if_2019</strain>
        <tissue evidence="2">Muscle</tissue>
    </source>
</reference>
<proteinExistence type="predicted"/>
<feature type="compositionally biased region" description="Polar residues" evidence="1">
    <location>
        <begin position="91"/>
        <end position="111"/>
    </location>
</feature>
<sequence length="152" mass="16551">MQRRAHRPCQQLSTPEQIHLWTQKPETLGHINPPSRDPKEPGGPEPGKQPPGASWHTHTPSPRHREPPRHQRAETPATGGEETGPHLKTPNVKTHNNGCRTRNHTPHTYSILQGPGTDTPGGKLAPGPQRWFPSLWGGDSQSAPAQTCAGTA</sequence>
<gene>
    <name evidence="2" type="ORF">ILYODFUR_035388</name>
</gene>
<name>A0ABV0VKF3_9TELE</name>
<comment type="caution">
    <text evidence="2">The sequence shown here is derived from an EMBL/GenBank/DDBJ whole genome shotgun (WGS) entry which is preliminary data.</text>
</comment>
<organism evidence="2 3">
    <name type="scientific">Ilyodon furcidens</name>
    <name type="common">goldbreast splitfin</name>
    <dbReference type="NCBI Taxonomy" id="33524"/>
    <lineage>
        <taxon>Eukaryota</taxon>
        <taxon>Metazoa</taxon>
        <taxon>Chordata</taxon>
        <taxon>Craniata</taxon>
        <taxon>Vertebrata</taxon>
        <taxon>Euteleostomi</taxon>
        <taxon>Actinopterygii</taxon>
        <taxon>Neopterygii</taxon>
        <taxon>Teleostei</taxon>
        <taxon>Neoteleostei</taxon>
        <taxon>Acanthomorphata</taxon>
        <taxon>Ovalentaria</taxon>
        <taxon>Atherinomorphae</taxon>
        <taxon>Cyprinodontiformes</taxon>
        <taxon>Goodeidae</taxon>
        <taxon>Ilyodon</taxon>
    </lineage>
</organism>
<dbReference type="Proteomes" id="UP001482620">
    <property type="component" value="Unassembled WGS sequence"/>
</dbReference>
<accession>A0ABV0VKF3</accession>
<keyword evidence="3" id="KW-1185">Reference proteome</keyword>
<evidence type="ECO:0000313" key="2">
    <source>
        <dbReference type="EMBL" id="MEQ2257495.1"/>
    </source>
</evidence>
<feature type="compositionally biased region" description="Basic and acidic residues" evidence="1">
    <location>
        <begin position="63"/>
        <end position="73"/>
    </location>
</feature>
<dbReference type="EMBL" id="JAHRIQ010110989">
    <property type="protein sequence ID" value="MEQ2257495.1"/>
    <property type="molecule type" value="Genomic_DNA"/>
</dbReference>